<name>A0A3A2ZC82_9EURO</name>
<dbReference type="AlphaFoldDB" id="A0A3A2ZC82"/>
<reference evidence="2" key="1">
    <citation type="submission" date="2017-02" db="EMBL/GenBank/DDBJ databases">
        <authorList>
            <person name="Tafer H."/>
            <person name="Lopandic K."/>
        </authorList>
    </citation>
    <scope>NUCLEOTIDE SEQUENCE [LARGE SCALE GENOMIC DNA]</scope>
    <source>
        <strain evidence="2">CBS 366.77</strain>
    </source>
</reference>
<organism evidence="1 2">
    <name type="scientific">Aspergillus sclerotialis</name>
    <dbReference type="NCBI Taxonomy" id="2070753"/>
    <lineage>
        <taxon>Eukaryota</taxon>
        <taxon>Fungi</taxon>
        <taxon>Dikarya</taxon>
        <taxon>Ascomycota</taxon>
        <taxon>Pezizomycotina</taxon>
        <taxon>Eurotiomycetes</taxon>
        <taxon>Eurotiomycetidae</taxon>
        <taxon>Eurotiales</taxon>
        <taxon>Aspergillaceae</taxon>
        <taxon>Aspergillus</taxon>
        <taxon>Aspergillus subgen. Polypaecilum</taxon>
    </lineage>
</organism>
<dbReference type="OrthoDB" id="5422570at2759"/>
<dbReference type="Gene3D" id="1.10.287.1250">
    <property type="match status" value="1"/>
</dbReference>
<proteinExistence type="predicted"/>
<evidence type="ECO:0000313" key="1">
    <source>
        <dbReference type="EMBL" id="RJE16984.1"/>
    </source>
</evidence>
<dbReference type="Proteomes" id="UP000266188">
    <property type="component" value="Unassembled WGS sequence"/>
</dbReference>
<sequence length="74" mass="8500">MQGLRPELLKGVPDNVYRCVRQLEDSFTVGTPGLKIVTNHFVKELEKGSVPWVPICIRWKAEARIKALPWREAK</sequence>
<keyword evidence="2" id="KW-1185">Reference proteome</keyword>
<dbReference type="EMBL" id="MVGC01001954">
    <property type="protein sequence ID" value="RJE16984.1"/>
    <property type="molecule type" value="Genomic_DNA"/>
</dbReference>
<accession>A0A3A2ZC82</accession>
<protein>
    <submittedName>
        <fullName evidence="1">Uncharacterized protein</fullName>
    </submittedName>
</protein>
<gene>
    <name evidence="1" type="ORF">PHISCL_10679</name>
</gene>
<evidence type="ECO:0000313" key="2">
    <source>
        <dbReference type="Proteomes" id="UP000266188"/>
    </source>
</evidence>
<comment type="caution">
    <text evidence="1">The sequence shown here is derived from an EMBL/GenBank/DDBJ whole genome shotgun (WGS) entry which is preliminary data.</text>
</comment>